<organism evidence="2 3">
    <name type="scientific">Telmatocola sphagniphila</name>
    <dbReference type="NCBI Taxonomy" id="1123043"/>
    <lineage>
        <taxon>Bacteria</taxon>
        <taxon>Pseudomonadati</taxon>
        <taxon>Planctomycetota</taxon>
        <taxon>Planctomycetia</taxon>
        <taxon>Gemmatales</taxon>
        <taxon>Gemmataceae</taxon>
    </lineage>
</organism>
<dbReference type="InterPro" id="IPR000489">
    <property type="entry name" value="Pterin-binding_dom"/>
</dbReference>
<dbReference type="RefSeq" id="WP_213496608.1">
    <property type="nucleotide sequence ID" value="NZ_CP074694.1"/>
</dbReference>
<dbReference type="AlphaFoldDB" id="A0A8E6B678"/>
<dbReference type="GO" id="GO:0042558">
    <property type="term" value="P:pteridine-containing compound metabolic process"/>
    <property type="evidence" value="ECO:0007669"/>
    <property type="project" value="InterPro"/>
</dbReference>
<gene>
    <name evidence="2" type="ORF">KIH39_24890</name>
</gene>
<dbReference type="InterPro" id="IPR045406">
    <property type="entry name" value="DUF6513"/>
</dbReference>
<dbReference type="Pfam" id="PF20123">
    <property type="entry name" value="DUF6513"/>
    <property type="match status" value="1"/>
</dbReference>
<dbReference type="KEGG" id="tsph:KIH39_24890"/>
<dbReference type="PROSITE" id="PS50972">
    <property type="entry name" value="PTERIN_BINDING"/>
    <property type="match status" value="1"/>
</dbReference>
<dbReference type="InterPro" id="IPR011005">
    <property type="entry name" value="Dihydropteroate_synth-like_sf"/>
</dbReference>
<protein>
    <submittedName>
        <fullName evidence="2">Dihydropteroate synthase</fullName>
        <ecNumber evidence="2">2.5.1.15</ecNumber>
    </submittedName>
</protein>
<dbReference type="GO" id="GO:0004156">
    <property type="term" value="F:dihydropteroate synthase activity"/>
    <property type="evidence" value="ECO:0007669"/>
    <property type="project" value="UniProtKB-EC"/>
</dbReference>
<reference evidence="2" key="1">
    <citation type="submission" date="2021-05" db="EMBL/GenBank/DDBJ databases">
        <title>Complete genome sequence of the cellulolytic planctomycete Telmatocola sphagniphila SP2T and characterization of the first cellulase from planctomycetes.</title>
        <authorList>
            <person name="Rakitin A.L."/>
            <person name="Beletsky A.V."/>
            <person name="Naumoff D.G."/>
            <person name="Kulichevskaya I.S."/>
            <person name="Mardanov A.V."/>
            <person name="Ravin N.V."/>
            <person name="Dedysh S.N."/>
        </authorList>
    </citation>
    <scope>NUCLEOTIDE SEQUENCE</scope>
    <source>
        <strain evidence="2">SP2T</strain>
    </source>
</reference>
<keyword evidence="3" id="KW-1185">Reference proteome</keyword>
<sequence>MSRYLFVTGKLAEPALRQVLADLVPRAKIEAEVAVLPITVAALLTTPWISSHLKIPERIDQVILPGLCTGEMNFPWPQPTERGPKDLRDLPEHFGLGKPPRENYGVYDIEILAEINHASRLPLEKILQLARQYRDSGADLIDVGCDPGSTWMELEIAVQALREEGFRVSIDSFNPDEVAMGLAAGAECILSVNSSNLNKVRDWQDRFGAFEVVVLPDSPKDLPTLYPLVEKLHKWNQRFRIDPILEPIGMGFAESLGRYLQVRQRYPEAEILMGIGNLTELTDVDSAGLNVMLAGFCQELGIRSVLTTEVINWSRSSVKEFDIARRLMHYAVKNKTVPKRIENQLVMLRDPKVHHLGEEGLRDLAERITDSNYRLFVEAGEIHVINGKMHLRGKDPFDIFEDMMKLDSKLDASHSFYLGYEMAKMVTAMTLNKNYTQDQALSWGFLTVPEISHR</sequence>
<evidence type="ECO:0000313" key="2">
    <source>
        <dbReference type="EMBL" id="QVL32034.1"/>
    </source>
</evidence>
<dbReference type="EC" id="2.5.1.15" evidence="2"/>
<feature type="domain" description="Pterin-binding" evidence="1">
    <location>
        <begin position="101"/>
        <end position="366"/>
    </location>
</feature>
<evidence type="ECO:0000259" key="1">
    <source>
        <dbReference type="PROSITE" id="PS50972"/>
    </source>
</evidence>
<proteinExistence type="predicted"/>
<dbReference type="EMBL" id="CP074694">
    <property type="protein sequence ID" value="QVL32034.1"/>
    <property type="molecule type" value="Genomic_DNA"/>
</dbReference>
<dbReference type="SUPFAM" id="SSF51717">
    <property type="entry name" value="Dihydropteroate synthetase-like"/>
    <property type="match status" value="1"/>
</dbReference>
<dbReference type="Proteomes" id="UP000676194">
    <property type="component" value="Chromosome"/>
</dbReference>
<dbReference type="Pfam" id="PF00809">
    <property type="entry name" value="Pterin_bind"/>
    <property type="match status" value="1"/>
</dbReference>
<keyword evidence="2" id="KW-0808">Transferase</keyword>
<dbReference type="Gene3D" id="3.20.20.20">
    <property type="entry name" value="Dihydropteroate synthase-like"/>
    <property type="match status" value="1"/>
</dbReference>
<evidence type="ECO:0000313" key="3">
    <source>
        <dbReference type="Proteomes" id="UP000676194"/>
    </source>
</evidence>
<accession>A0A8E6B678</accession>
<name>A0A8E6B678_9BACT</name>